<evidence type="ECO:0000256" key="1">
    <source>
        <dbReference type="SAM" id="MobiDB-lite"/>
    </source>
</evidence>
<accession>A0A388L571</accession>
<evidence type="ECO:0000313" key="3">
    <source>
        <dbReference type="Proteomes" id="UP000265515"/>
    </source>
</evidence>
<gene>
    <name evidence="2" type="ORF">CBR_g23675</name>
</gene>
<name>A0A388L571_CHABU</name>
<dbReference type="EMBL" id="BFEA01000265">
    <property type="protein sequence ID" value="GBG77343.1"/>
    <property type="molecule type" value="Genomic_DNA"/>
</dbReference>
<feature type="compositionally biased region" description="Basic and acidic residues" evidence="1">
    <location>
        <begin position="335"/>
        <end position="348"/>
    </location>
</feature>
<organism evidence="2 3">
    <name type="scientific">Chara braunii</name>
    <name type="common">Braun's stonewort</name>
    <dbReference type="NCBI Taxonomy" id="69332"/>
    <lineage>
        <taxon>Eukaryota</taxon>
        <taxon>Viridiplantae</taxon>
        <taxon>Streptophyta</taxon>
        <taxon>Charophyceae</taxon>
        <taxon>Charales</taxon>
        <taxon>Characeae</taxon>
        <taxon>Chara</taxon>
    </lineage>
</organism>
<dbReference type="Proteomes" id="UP000265515">
    <property type="component" value="Unassembled WGS sequence"/>
</dbReference>
<dbReference type="Gramene" id="GBG77343">
    <property type="protein sequence ID" value="GBG77343"/>
    <property type="gene ID" value="CBR_g23675"/>
</dbReference>
<keyword evidence="3" id="KW-1185">Reference proteome</keyword>
<feature type="compositionally biased region" description="Basic and acidic residues" evidence="1">
    <location>
        <begin position="277"/>
        <end position="322"/>
    </location>
</feature>
<feature type="compositionally biased region" description="Acidic residues" evidence="1">
    <location>
        <begin position="369"/>
        <end position="381"/>
    </location>
</feature>
<feature type="compositionally biased region" description="Basic and acidic residues" evidence="1">
    <location>
        <begin position="382"/>
        <end position="427"/>
    </location>
</feature>
<feature type="compositionally biased region" description="Polar residues" evidence="1">
    <location>
        <begin position="464"/>
        <end position="477"/>
    </location>
</feature>
<sequence>MATAMGGWRCRMEKSMAMAMAIQIRTTSEAKGGRIRQRRRRRRRDSRIFTMDQRCRHRTTVMANAAGRRKRMKDVQDEVGEPQRDPMMMTMLLAKAIAMAMYTWKNQNTRWTATNDSMGLYSWKRGIVVDNKSAMAMAMMMTMAMVMVMTMAMAMAMAMTMRTRMLDGVWLAMAMAMAMHTWKTSISVIGVLKGAVEDVYGPVIKEYPAYKKPLDPSLRNVRFDLNPTAKLKYKKYLEIDLRRFGRVKMEVIGVEMPWCSNCRCHFHKETDDTCPIKKQKMGEENKEEPKGKDEEKGKEKDMSGKGETRDNEGRKGRGDKGRSIRGNKKGLGTSEVRKGADKAKTEKGKSKKKPTYKEVVKGDHRGEKEEDGLDGVVEEGEEERRKRLASEEKEGKEEEKKEGNDKPGDDSEMKEDKREQVKMDKTDGRGRDVIEHWENLRARACTLVVRGHPILTWSPVLGSLSRQSLGPTPSGSATWRGLVGTMPRCRGSGGSGMGMSAAASARGGGPIRRYGIPRYYCKLMIGDEEVVWREISGDKDEVGGYEILRVVRVWVVGYPWVASHGEMEFPSAESIVFREAWEHRVPQIFP</sequence>
<dbReference type="AlphaFoldDB" id="A0A388L571"/>
<feature type="region of interest" description="Disordered" evidence="1">
    <location>
        <begin position="277"/>
        <end position="427"/>
    </location>
</feature>
<protein>
    <submittedName>
        <fullName evidence="2">Uncharacterized protein</fullName>
    </submittedName>
</protein>
<feature type="compositionally biased region" description="Basic and acidic residues" evidence="1">
    <location>
        <begin position="355"/>
        <end position="368"/>
    </location>
</feature>
<feature type="region of interest" description="Disordered" evidence="1">
    <location>
        <begin position="463"/>
        <end position="482"/>
    </location>
</feature>
<reference evidence="2 3" key="1">
    <citation type="journal article" date="2018" name="Cell">
        <title>The Chara Genome: Secondary Complexity and Implications for Plant Terrestrialization.</title>
        <authorList>
            <person name="Nishiyama T."/>
            <person name="Sakayama H."/>
            <person name="Vries J.D."/>
            <person name="Buschmann H."/>
            <person name="Saint-Marcoux D."/>
            <person name="Ullrich K.K."/>
            <person name="Haas F.B."/>
            <person name="Vanderstraeten L."/>
            <person name="Becker D."/>
            <person name="Lang D."/>
            <person name="Vosolsobe S."/>
            <person name="Rombauts S."/>
            <person name="Wilhelmsson P.K.I."/>
            <person name="Janitza P."/>
            <person name="Kern R."/>
            <person name="Heyl A."/>
            <person name="Rumpler F."/>
            <person name="Villalobos L.I.A.C."/>
            <person name="Clay J.M."/>
            <person name="Skokan R."/>
            <person name="Toyoda A."/>
            <person name="Suzuki Y."/>
            <person name="Kagoshima H."/>
            <person name="Schijlen E."/>
            <person name="Tajeshwar N."/>
            <person name="Catarino B."/>
            <person name="Hetherington A.J."/>
            <person name="Saltykova A."/>
            <person name="Bonnot C."/>
            <person name="Breuninger H."/>
            <person name="Symeonidi A."/>
            <person name="Radhakrishnan G.V."/>
            <person name="Van Nieuwerburgh F."/>
            <person name="Deforce D."/>
            <person name="Chang C."/>
            <person name="Karol K.G."/>
            <person name="Hedrich R."/>
            <person name="Ulvskov P."/>
            <person name="Glockner G."/>
            <person name="Delwiche C.F."/>
            <person name="Petrasek J."/>
            <person name="Van de Peer Y."/>
            <person name="Friml J."/>
            <person name="Beilby M."/>
            <person name="Dolan L."/>
            <person name="Kohara Y."/>
            <person name="Sugano S."/>
            <person name="Fujiyama A."/>
            <person name="Delaux P.-M."/>
            <person name="Quint M."/>
            <person name="TheiBen G."/>
            <person name="Hagemann M."/>
            <person name="Harholt J."/>
            <person name="Dunand C."/>
            <person name="Zachgo S."/>
            <person name="Langdale J."/>
            <person name="Maumus F."/>
            <person name="Straeten D.V.D."/>
            <person name="Gould S.B."/>
            <person name="Rensing S.A."/>
        </authorList>
    </citation>
    <scope>NUCLEOTIDE SEQUENCE [LARGE SCALE GENOMIC DNA]</scope>
    <source>
        <strain evidence="2 3">S276</strain>
    </source>
</reference>
<evidence type="ECO:0000313" key="2">
    <source>
        <dbReference type="EMBL" id="GBG77343.1"/>
    </source>
</evidence>
<comment type="caution">
    <text evidence="2">The sequence shown here is derived from an EMBL/GenBank/DDBJ whole genome shotgun (WGS) entry which is preliminary data.</text>
</comment>
<proteinExistence type="predicted"/>